<dbReference type="PIRSF" id="PIRSF004919">
    <property type="entry name" value="TldD"/>
    <property type="match status" value="1"/>
</dbReference>
<dbReference type="InterPro" id="IPR035068">
    <property type="entry name" value="TldD/PmbA_N"/>
</dbReference>
<name>A0A449BF14_HAPAX</name>
<dbReference type="Pfam" id="PF19289">
    <property type="entry name" value="PmbA_TldD_3rd"/>
    <property type="match status" value="1"/>
</dbReference>
<dbReference type="PANTHER" id="PTHR30624:SF4">
    <property type="entry name" value="METALLOPROTEASE TLDD"/>
    <property type="match status" value="1"/>
</dbReference>
<keyword evidence="2 8" id="KW-0645">Protease</keyword>
<gene>
    <name evidence="8" type="primary">tldD</name>
    <name evidence="8" type="ORF">NCTC10138_01416</name>
</gene>
<dbReference type="InterPro" id="IPR036059">
    <property type="entry name" value="TldD/PmbA_sf"/>
</dbReference>
<dbReference type="STRING" id="1278311.GCA_000428705_00108"/>
<evidence type="ECO:0000256" key="3">
    <source>
        <dbReference type="ARBA" id="ARBA00022801"/>
    </source>
</evidence>
<dbReference type="GO" id="GO:0006508">
    <property type="term" value="P:proteolysis"/>
    <property type="evidence" value="ECO:0007669"/>
    <property type="project" value="UniProtKB-KW"/>
</dbReference>
<dbReference type="InterPro" id="IPR051463">
    <property type="entry name" value="Peptidase_U62_metallo"/>
</dbReference>
<dbReference type="Pfam" id="PF19290">
    <property type="entry name" value="PmbA_TldD_2nd"/>
    <property type="match status" value="1"/>
</dbReference>
<evidence type="ECO:0000313" key="8">
    <source>
        <dbReference type="EMBL" id="VEU81026.1"/>
    </source>
</evidence>
<keyword evidence="4" id="KW-0482">Metalloprotease</keyword>
<keyword evidence="9" id="KW-1185">Reference proteome</keyword>
<comment type="similarity">
    <text evidence="1">Belongs to the peptidase U62 family.</text>
</comment>
<evidence type="ECO:0000313" key="9">
    <source>
        <dbReference type="Proteomes" id="UP000289841"/>
    </source>
</evidence>
<sequence>MKKETIQEILNQSLTSGADFGELFFEKTINSGINVMNGEVINIGVSDTSGVGIRLLKGSDEVYGFTNEVTKEEILRLLEQLKASFNDKPGVVAKLGESLPFNNKIEKPFDKVPTKDKTAKLLELNAITRQESDLILQAFSNLIEVKQEILVANTEGIYQNDERIYSRVILGAVAKDGEKMEQGFESQGRFMGFEIFDKIDYKKYAVDVAESAVKQLSAKDIKAGVMPVVIHNGFGGVIFHEACGHPLEASAIAKGLSPFAGKLGQRVASEVVSAYDNGDVEGAWGRLNFDDEGHPTQNNLLIENGILKGYLIDKRNGRTMNAKSTGSSRRQSYKYSPTSRMNSTFIANGKDNYEDIIKDTKFGLFAKKLGGGTVNPTTGEFNFAVQEGYMIEDGKLTDAVKGAMLIGNGKDILFEIDRVANNLEFGQGMCGASSGSIPVDVGQPTIRVKKITVGGLGDE</sequence>
<dbReference type="Gene3D" id="3.30.2290.10">
    <property type="entry name" value="PmbA/TldD superfamily"/>
    <property type="match status" value="1"/>
</dbReference>
<dbReference type="GO" id="GO:0008237">
    <property type="term" value="F:metallopeptidase activity"/>
    <property type="evidence" value="ECO:0007669"/>
    <property type="project" value="UniProtKB-KW"/>
</dbReference>
<dbReference type="EMBL" id="LR215048">
    <property type="protein sequence ID" value="VEU81026.1"/>
    <property type="molecule type" value="Genomic_DNA"/>
</dbReference>
<dbReference type="InterPro" id="IPR045570">
    <property type="entry name" value="Metalloprtase-TldD/E_cen_dom"/>
</dbReference>
<feature type="domain" description="Metalloprotease TldD/E central" evidence="7">
    <location>
        <begin position="107"/>
        <end position="216"/>
    </location>
</feature>
<dbReference type="RefSeq" id="WP_026389943.1">
    <property type="nucleotide sequence ID" value="NZ_LR215048.1"/>
</dbReference>
<dbReference type="InterPro" id="IPR025502">
    <property type="entry name" value="TldD"/>
</dbReference>
<feature type="domain" description="Metalloprotease TldD/E N-terminal" evidence="5">
    <location>
        <begin position="22"/>
        <end position="83"/>
    </location>
</feature>
<evidence type="ECO:0000256" key="1">
    <source>
        <dbReference type="ARBA" id="ARBA00005836"/>
    </source>
</evidence>
<protein>
    <submittedName>
        <fullName evidence="8">Protease TldD</fullName>
    </submittedName>
</protein>
<evidence type="ECO:0000256" key="2">
    <source>
        <dbReference type="ARBA" id="ARBA00022670"/>
    </source>
</evidence>
<dbReference type="AlphaFoldDB" id="A0A449BF14"/>
<dbReference type="KEGG" id="aaxa:NCTC10138_01416"/>
<proteinExistence type="inferred from homology"/>
<dbReference type="Proteomes" id="UP000289841">
    <property type="component" value="Chromosome"/>
</dbReference>
<evidence type="ECO:0000259" key="5">
    <source>
        <dbReference type="Pfam" id="PF01523"/>
    </source>
</evidence>
<dbReference type="SUPFAM" id="SSF111283">
    <property type="entry name" value="Putative modulator of DNA gyrase, PmbA/TldD"/>
    <property type="match status" value="1"/>
</dbReference>
<dbReference type="InterPro" id="IPR045569">
    <property type="entry name" value="Metalloprtase-TldD/E_C"/>
</dbReference>
<dbReference type="Pfam" id="PF01523">
    <property type="entry name" value="PmbA_TldD_1st"/>
    <property type="match status" value="1"/>
</dbReference>
<evidence type="ECO:0000256" key="4">
    <source>
        <dbReference type="ARBA" id="ARBA00023049"/>
    </source>
</evidence>
<keyword evidence="3" id="KW-0378">Hydrolase</keyword>
<dbReference type="GO" id="GO:0005829">
    <property type="term" value="C:cytosol"/>
    <property type="evidence" value="ECO:0007669"/>
    <property type="project" value="TreeGrafter"/>
</dbReference>
<reference evidence="8 9" key="1">
    <citation type="submission" date="2019-01" db="EMBL/GenBank/DDBJ databases">
        <authorList>
            <consortium name="Pathogen Informatics"/>
        </authorList>
    </citation>
    <scope>NUCLEOTIDE SEQUENCE [LARGE SCALE GENOMIC DNA]</scope>
    <source>
        <strain evidence="8 9">NCTC10138</strain>
    </source>
</reference>
<dbReference type="PANTHER" id="PTHR30624">
    <property type="entry name" value="UNCHARACTERIZED PROTEIN TLDD AND PMBA"/>
    <property type="match status" value="1"/>
</dbReference>
<evidence type="ECO:0000259" key="7">
    <source>
        <dbReference type="Pfam" id="PF19290"/>
    </source>
</evidence>
<evidence type="ECO:0000259" key="6">
    <source>
        <dbReference type="Pfam" id="PF19289"/>
    </source>
</evidence>
<dbReference type="InterPro" id="IPR002510">
    <property type="entry name" value="Metalloprtase-TldD/E_N"/>
</dbReference>
<accession>A0A449BF14</accession>
<dbReference type="OrthoDB" id="9803213at2"/>
<feature type="domain" description="Metalloprotease TldD/E C-terminal" evidence="6">
    <location>
        <begin position="224"/>
        <end position="455"/>
    </location>
</feature>
<organism evidence="8 9">
    <name type="scientific">Haploplasma axanthum</name>
    <name type="common">Acholeplasma axanthum</name>
    <dbReference type="NCBI Taxonomy" id="29552"/>
    <lineage>
        <taxon>Bacteria</taxon>
        <taxon>Bacillati</taxon>
        <taxon>Mycoplasmatota</taxon>
        <taxon>Mollicutes</taxon>
        <taxon>Acholeplasmatales</taxon>
        <taxon>Acholeplasmataceae</taxon>
        <taxon>Haploplasma</taxon>
    </lineage>
</organism>